<name>A0A381Z6C2_9ZZZZ</name>
<dbReference type="AlphaFoldDB" id="A0A381Z6C2"/>
<feature type="transmembrane region" description="Helical" evidence="2">
    <location>
        <begin position="110"/>
        <end position="129"/>
    </location>
</feature>
<reference evidence="3" key="1">
    <citation type="submission" date="2018-05" db="EMBL/GenBank/DDBJ databases">
        <authorList>
            <person name="Lanie J.A."/>
            <person name="Ng W.-L."/>
            <person name="Kazmierczak K.M."/>
            <person name="Andrzejewski T.M."/>
            <person name="Davidsen T.M."/>
            <person name="Wayne K.J."/>
            <person name="Tettelin H."/>
            <person name="Glass J.I."/>
            <person name="Rusch D."/>
            <person name="Podicherti R."/>
            <person name="Tsui H.-C.T."/>
            <person name="Winkler M.E."/>
        </authorList>
    </citation>
    <scope>NUCLEOTIDE SEQUENCE</scope>
</reference>
<evidence type="ECO:0000313" key="3">
    <source>
        <dbReference type="EMBL" id="SVA84798.1"/>
    </source>
</evidence>
<evidence type="ECO:0000256" key="1">
    <source>
        <dbReference type="SAM" id="MobiDB-lite"/>
    </source>
</evidence>
<organism evidence="3">
    <name type="scientific">marine metagenome</name>
    <dbReference type="NCBI Taxonomy" id="408172"/>
    <lineage>
        <taxon>unclassified sequences</taxon>
        <taxon>metagenomes</taxon>
        <taxon>ecological metagenomes</taxon>
    </lineage>
</organism>
<feature type="transmembrane region" description="Helical" evidence="2">
    <location>
        <begin position="9"/>
        <end position="30"/>
    </location>
</feature>
<keyword evidence="2" id="KW-0812">Transmembrane</keyword>
<protein>
    <submittedName>
        <fullName evidence="3">Uncharacterized protein</fullName>
    </submittedName>
</protein>
<keyword evidence="2" id="KW-1133">Transmembrane helix</keyword>
<dbReference type="EMBL" id="UINC01020121">
    <property type="protein sequence ID" value="SVA84798.1"/>
    <property type="molecule type" value="Genomic_DNA"/>
</dbReference>
<keyword evidence="2" id="KW-0472">Membrane</keyword>
<accession>A0A381Z6C2</accession>
<feature type="transmembrane region" description="Helical" evidence="2">
    <location>
        <begin position="141"/>
        <end position="161"/>
    </location>
</feature>
<feature type="region of interest" description="Disordered" evidence="1">
    <location>
        <begin position="76"/>
        <end position="101"/>
    </location>
</feature>
<proteinExistence type="predicted"/>
<evidence type="ECO:0000256" key="2">
    <source>
        <dbReference type="SAM" id="Phobius"/>
    </source>
</evidence>
<gene>
    <name evidence="3" type="ORF">METZ01_LOCUS137652</name>
</gene>
<sequence>MGSLERKQILMFVMIVGLCLASWNSSWFSVSGRGVYTEGLEREPTIVVEYRIDSSRETVTVSLDNATPLLSYWSQREDIGSGGDSATNPAEPTEAEHDSGPCDDSCLDTVRSYTALSMISTLTFCFLGLSRCGRGWGAAAYATWFAASLLLLFAVPIAAAADFGMSNSDSPTGGFDSNTQDSVTVDQFAHFNSEDDSGISLSGFLFEYDSYGYDLGLLDEENRQSVIEQAPQKGEPGYESLIRFHGELSIGPDGALWWWLLVAPLLFAAPRGSGQPLEEE</sequence>